<evidence type="ECO:0000256" key="2">
    <source>
        <dbReference type="ARBA" id="ARBA00022525"/>
    </source>
</evidence>
<sequence length="231" mass="26129">MKKSLFTFLIFVVVVLFSRTEATFDFLFLKDLPPSSPLIDIPVTTSERVNSIILLPTGEFDHMEAKTIIQRIASLPDPLLQKIENNGIKIQLFIGSLTDFPSTKHLRGKTPRGYTNSITWDDVPGIGGGTIILVKIGASNRGNGHGSINLELHELGHSVDQIVFHGIRMDPNFLEIWQEEVANLFQGEGYFLNYPEEYFAETFAMFYTDRNTKKILKEKAPKTYSILSKLY</sequence>
<accession>A0A9E8RYX1</accession>
<dbReference type="SUPFAM" id="SSF55486">
    <property type="entry name" value="Metalloproteases ('zincins'), catalytic domain"/>
    <property type="match status" value="1"/>
</dbReference>
<dbReference type="PROSITE" id="PS51995">
    <property type="entry name" value="ATLF"/>
    <property type="match status" value="1"/>
</dbReference>
<reference evidence="4" key="1">
    <citation type="submission" date="2022-09" db="EMBL/GenBank/DDBJ databases">
        <title>Complete Genomes of Fervidibacillus albus and Fervidibacillus halotolerans isolated from tidal flat sediments.</title>
        <authorList>
            <person name="Kwon K.K."/>
            <person name="Yang S.-H."/>
            <person name="Park M.J."/>
            <person name="Oh H.-M."/>
        </authorList>
    </citation>
    <scope>NUCLEOTIDE SEQUENCE</scope>
    <source>
        <strain evidence="4">MEBiC13594</strain>
    </source>
</reference>
<protein>
    <submittedName>
        <fullName evidence="4">Toxin</fullName>
    </submittedName>
</protein>
<proteinExistence type="predicted"/>
<evidence type="ECO:0000259" key="3">
    <source>
        <dbReference type="PROSITE" id="PS51995"/>
    </source>
</evidence>
<name>A0A9E8RYX1_9BACI</name>
<evidence type="ECO:0000256" key="1">
    <source>
        <dbReference type="ARBA" id="ARBA00004613"/>
    </source>
</evidence>
<comment type="subcellular location">
    <subcellularLocation>
        <location evidence="1">Secreted</location>
    </subcellularLocation>
</comment>
<dbReference type="GO" id="GO:0008237">
    <property type="term" value="F:metallopeptidase activity"/>
    <property type="evidence" value="ECO:0007669"/>
    <property type="project" value="InterPro"/>
</dbReference>
<dbReference type="RefSeq" id="WP_275421432.1">
    <property type="nucleotide sequence ID" value="NZ_CP106877.1"/>
</dbReference>
<organism evidence="4 5">
    <name type="scientific">Fervidibacillus halotolerans</name>
    <dbReference type="NCBI Taxonomy" id="2980027"/>
    <lineage>
        <taxon>Bacteria</taxon>
        <taxon>Bacillati</taxon>
        <taxon>Bacillota</taxon>
        <taxon>Bacilli</taxon>
        <taxon>Bacillales</taxon>
        <taxon>Bacillaceae</taxon>
        <taxon>Fervidibacillus</taxon>
    </lineage>
</organism>
<gene>
    <name evidence="4" type="ORF">OE105_03905</name>
</gene>
<keyword evidence="5" id="KW-1185">Reference proteome</keyword>
<dbReference type="Pfam" id="PF07737">
    <property type="entry name" value="ATLF"/>
    <property type="match status" value="1"/>
</dbReference>
<dbReference type="KEGG" id="fhl:OE105_03905"/>
<dbReference type="CDD" id="cd20183">
    <property type="entry name" value="M34_PPEP"/>
    <property type="match status" value="1"/>
</dbReference>
<keyword evidence="2" id="KW-0964">Secreted</keyword>
<dbReference type="AlphaFoldDB" id="A0A9E8RYX1"/>
<dbReference type="InterPro" id="IPR047568">
    <property type="entry name" value="ATLF-like_dom"/>
</dbReference>
<feature type="domain" description="ATLF-like" evidence="3">
    <location>
        <begin position="46"/>
        <end position="231"/>
    </location>
</feature>
<dbReference type="Gene3D" id="3.40.390.10">
    <property type="entry name" value="Collagenase (Catalytic Domain)"/>
    <property type="match status" value="1"/>
</dbReference>
<dbReference type="EMBL" id="CP106877">
    <property type="protein sequence ID" value="WAA13276.1"/>
    <property type="molecule type" value="Genomic_DNA"/>
</dbReference>
<dbReference type="Proteomes" id="UP001164726">
    <property type="component" value="Chromosome"/>
</dbReference>
<evidence type="ECO:0000313" key="5">
    <source>
        <dbReference type="Proteomes" id="UP001164726"/>
    </source>
</evidence>
<dbReference type="InterPro" id="IPR024079">
    <property type="entry name" value="MetalloPept_cat_dom_sf"/>
</dbReference>
<evidence type="ECO:0000313" key="4">
    <source>
        <dbReference type="EMBL" id="WAA13276.1"/>
    </source>
</evidence>
<dbReference type="GO" id="GO:0005576">
    <property type="term" value="C:extracellular region"/>
    <property type="evidence" value="ECO:0007669"/>
    <property type="project" value="UniProtKB-SubCell"/>
</dbReference>
<dbReference type="InterPro" id="IPR014781">
    <property type="entry name" value="Anthrax_toxin_lethal/edema_N/C"/>
</dbReference>